<evidence type="ECO:0000313" key="7">
    <source>
        <dbReference type="Proteomes" id="UP000283734"/>
    </source>
</evidence>
<dbReference type="RefSeq" id="WP_022985481.1">
    <property type="nucleotide sequence ID" value="NZ_QYYA01000002.1"/>
</dbReference>
<dbReference type="AlphaFoldDB" id="A0A418Y0B4"/>
<dbReference type="GO" id="GO:0016020">
    <property type="term" value="C:membrane"/>
    <property type="evidence" value="ECO:0007669"/>
    <property type="project" value="UniProtKB-SubCell"/>
</dbReference>
<evidence type="ECO:0000256" key="4">
    <source>
        <dbReference type="SAM" id="SignalP"/>
    </source>
</evidence>
<dbReference type="OrthoDB" id="1149075at2"/>
<comment type="subcellular location">
    <subcellularLocation>
        <location evidence="1">Membrane</location>
    </subcellularLocation>
</comment>
<dbReference type="Pfam" id="PF00691">
    <property type="entry name" value="OmpA"/>
    <property type="match status" value="1"/>
</dbReference>
<proteinExistence type="predicted"/>
<keyword evidence="4" id="KW-0732">Signal</keyword>
<evidence type="ECO:0000256" key="3">
    <source>
        <dbReference type="PROSITE-ProRule" id="PRU00473"/>
    </source>
</evidence>
<comment type="caution">
    <text evidence="6">The sequence shown here is derived from an EMBL/GenBank/DDBJ whole genome shotgun (WGS) entry which is preliminary data.</text>
</comment>
<name>A0A418Y0B4_9GAMM</name>
<dbReference type="InterPro" id="IPR036737">
    <property type="entry name" value="OmpA-like_sf"/>
</dbReference>
<dbReference type="InterPro" id="IPR006664">
    <property type="entry name" value="OMP_bac"/>
</dbReference>
<feature type="chain" id="PRO_5019568711" evidence="4">
    <location>
        <begin position="25"/>
        <end position="209"/>
    </location>
</feature>
<feature type="signal peptide" evidence="4">
    <location>
        <begin position="1"/>
        <end position="24"/>
    </location>
</feature>
<accession>A0A418Y0B4</accession>
<dbReference type="InterPro" id="IPR006665">
    <property type="entry name" value="OmpA-like"/>
</dbReference>
<organism evidence="6 7">
    <name type="scientific">Alcanivorax profundi</name>
    <dbReference type="NCBI Taxonomy" id="2338368"/>
    <lineage>
        <taxon>Bacteria</taxon>
        <taxon>Pseudomonadati</taxon>
        <taxon>Pseudomonadota</taxon>
        <taxon>Gammaproteobacteria</taxon>
        <taxon>Oceanospirillales</taxon>
        <taxon>Alcanivoracaceae</taxon>
        <taxon>Alcanivorax</taxon>
    </lineage>
</organism>
<dbReference type="PRINTS" id="PR01021">
    <property type="entry name" value="OMPADOMAIN"/>
</dbReference>
<evidence type="ECO:0000259" key="5">
    <source>
        <dbReference type="PROSITE" id="PS51123"/>
    </source>
</evidence>
<evidence type="ECO:0000313" key="6">
    <source>
        <dbReference type="EMBL" id="RJG18724.1"/>
    </source>
</evidence>
<dbReference type="EMBL" id="QYYA01000002">
    <property type="protein sequence ID" value="RJG18724.1"/>
    <property type="molecule type" value="Genomic_DNA"/>
</dbReference>
<dbReference type="Proteomes" id="UP000283734">
    <property type="component" value="Unassembled WGS sequence"/>
</dbReference>
<dbReference type="SUPFAM" id="SSF103088">
    <property type="entry name" value="OmpA-like"/>
    <property type="match status" value="1"/>
</dbReference>
<keyword evidence="7" id="KW-1185">Reference proteome</keyword>
<reference evidence="6 7" key="1">
    <citation type="submission" date="2018-09" db="EMBL/GenBank/DDBJ databases">
        <title>Alcanivorax profundi sp. nov., isolated from 1000 m-depth seawater of the Mariana Trench.</title>
        <authorList>
            <person name="Liu J."/>
        </authorList>
    </citation>
    <scope>NUCLEOTIDE SEQUENCE [LARGE SCALE GENOMIC DNA]</scope>
    <source>
        <strain evidence="6 7">MTEO17</strain>
    </source>
</reference>
<feature type="domain" description="OmpA-like" evidence="5">
    <location>
        <begin position="86"/>
        <end position="209"/>
    </location>
</feature>
<dbReference type="PROSITE" id="PS51123">
    <property type="entry name" value="OMPA_2"/>
    <property type="match status" value="1"/>
</dbReference>
<dbReference type="Gene3D" id="3.30.1330.60">
    <property type="entry name" value="OmpA-like domain"/>
    <property type="match status" value="1"/>
</dbReference>
<sequence length="209" mass="22191">MRKSNVLAAVASCAALVLGGCAGKAPDDPWPGYRTDGKGQLLKTADGHCWRTADWTEDKAVPACDVAITGEPVVAVEGEASSRDAVAENVAPAPVRVTFAFDSAVLGEAARIALKAWYQAVAKLEGEVVVTVNGYSDPLGPAGYNRNLAEQRARAVARWWEEQGDSTAALQVEGHGEDAGVSGLHCQSVPADEMRACYQQDRRVELRIQ</sequence>
<dbReference type="CDD" id="cd07185">
    <property type="entry name" value="OmpA_C-like"/>
    <property type="match status" value="1"/>
</dbReference>
<evidence type="ECO:0000256" key="2">
    <source>
        <dbReference type="ARBA" id="ARBA00023136"/>
    </source>
</evidence>
<keyword evidence="2 3" id="KW-0472">Membrane</keyword>
<gene>
    <name evidence="6" type="ORF">D4A39_09720</name>
</gene>
<evidence type="ECO:0000256" key="1">
    <source>
        <dbReference type="ARBA" id="ARBA00004370"/>
    </source>
</evidence>
<protein>
    <submittedName>
        <fullName evidence="6">OmpA family protein</fullName>
    </submittedName>
</protein>
<dbReference type="PROSITE" id="PS51257">
    <property type="entry name" value="PROKAR_LIPOPROTEIN"/>
    <property type="match status" value="1"/>
</dbReference>